<feature type="transmembrane region" description="Helical" evidence="1">
    <location>
        <begin position="211"/>
        <end position="229"/>
    </location>
</feature>
<evidence type="ECO:0000313" key="3">
    <source>
        <dbReference type="Proteomes" id="UP000184536"/>
    </source>
</evidence>
<feature type="transmembrane region" description="Helical" evidence="1">
    <location>
        <begin position="77"/>
        <end position="102"/>
    </location>
</feature>
<keyword evidence="1" id="KW-1133">Transmembrane helix</keyword>
<dbReference type="EMBL" id="FQZV01000043">
    <property type="protein sequence ID" value="SHJ81070.1"/>
    <property type="molecule type" value="Genomic_DNA"/>
</dbReference>
<evidence type="ECO:0000256" key="1">
    <source>
        <dbReference type="SAM" id="Phobius"/>
    </source>
</evidence>
<feature type="transmembrane region" description="Helical" evidence="1">
    <location>
        <begin position="329"/>
        <end position="349"/>
    </location>
</feature>
<feature type="transmembrane region" description="Helical" evidence="1">
    <location>
        <begin position="273"/>
        <end position="297"/>
    </location>
</feature>
<organism evidence="2 3">
    <name type="scientific">Geosporobacter subterraneus DSM 17957</name>
    <dbReference type="NCBI Taxonomy" id="1121919"/>
    <lineage>
        <taxon>Bacteria</taxon>
        <taxon>Bacillati</taxon>
        <taxon>Bacillota</taxon>
        <taxon>Clostridia</taxon>
        <taxon>Peptostreptococcales</taxon>
        <taxon>Thermotaleaceae</taxon>
        <taxon>Geosporobacter</taxon>
    </lineage>
</organism>
<dbReference type="Pfam" id="PF07613">
    <property type="entry name" value="DUF1576"/>
    <property type="match status" value="2"/>
</dbReference>
<feature type="transmembrane region" description="Helical" evidence="1">
    <location>
        <begin position="172"/>
        <end position="191"/>
    </location>
</feature>
<keyword evidence="3" id="KW-1185">Reference proteome</keyword>
<name>A0A1M6MCF4_9FIRM</name>
<feature type="transmembrane region" description="Helical" evidence="1">
    <location>
        <begin position="114"/>
        <end position="135"/>
    </location>
</feature>
<dbReference type="AlphaFoldDB" id="A0A1M6MCF4"/>
<accession>A0A1M6MCF4</accession>
<evidence type="ECO:0008006" key="4">
    <source>
        <dbReference type="Google" id="ProtNLM"/>
    </source>
</evidence>
<reference evidence="3" key="1">
    <citation type="submission" date="2016-11" db="EMBL/GenBank/DDBJ databases">
        <authorList>
            <person name="Varghese N."/>
            <person name="Submissions S."/>
        </authorList>
    </citation>
    <scope>NUCLEOTIDE SEQUENCE [LARGE SCALE GENOMIC DNA]</scope>
    <source>
        <strain evidence="3">DSM 17957</strain>
    </source>
</reference>
<keyword evidence="1" id="KW-0472">Membrane</keyword>
<gene>
    <name evidence="2" type="ORF">SAMN02745975_02936</name>
</gene>
<sequence>MIWGLMLFVFGMTMDTPKGIASGLYRLVVEPDFLITDYISIGGLGAAFVNAGLLMLLSIGMLSFLDIKITGAAVSSLWLMSGFGLFGKNLFNVWFIILGVWLYGRYQKEKFSKYVYIALFGTSLAPTVTQIMFGLNLPRTLSIPLGILIGIAIGFILPPLSSHMMRIHQGFNLYNIGFTAGIIGTVLVSILKSNGLKLDTRMIWSTGHQKPLALLLMMMFLSMLAIGYFHNGMSLRGLQKLYQYSGRAVTDFVVLEGFPITLMNMGINGLFATAYVILIGGVLNGPIIGGIFTIVGFSAFGKHLSNMLPIFAGVALGGLTKLWNINDPGMLLASLFGTTLAPIAGQFGWRYGILAGFLHSLVVQNVGYLHAGLNLYNNGFSGGIVAATLVPIIEAFKKED</sequence>
<evidence type="ECO:0000313" key="2">
    <source>
        <dbReference type="EMBL" id="SHJ81070.1"/>
    </source>
</evidence>
<feature type="transmembrane region" description="Helical" evidence="1">
    <location>
        <begin position="141"/>
        <end position="160"/>
    </location>
</feature>
<proteinExistence type="predicted"/>
<keyword evidence="1" id="KW-0812">Transmembrane</keyword>
<dbReference type="OrthoDB" id="9776502at2"/>
<dbReference type="STRING" id="1121919.SAMN02745975_02936"/>
<dbReference type="InterPro" id="IPR011470">
    <property type="entry name" value="DUF1576"/>
</dbReference>
<feature type="transmembrane region" description="Helical" evidence="1">
    <location>
        <begin position="304"/>
        <end position="323"/>
    </location>
</feature>
<protein>
    <recommendedName>
        <fullName evidence="4">DUF1576 domain-containing protein</fullName>
    </recommendedName>
</protein>
<dbReference type="Proteomes" id="UP000184536">
    <property type="component" value="Unassembled WGS sequence"/>
</dbReference>
<feature type="transmembrane region" description="Helical" evidence="1">
    <location>
        <begin position="41"/>
        <end position="65"/>
    </location>
</feature>